<dbReference type="FunFam" id="3.40.50.2300:FF:000060">
    <property type="entry name" value="Protein-glutamate methylesterase/protein-glutamine glutaminase"/>
    <property type="match status" value="1"/>
</dbReference>
<reference evidence="11 12" key="1">
    <citation type="submission" date="2012-11" db="EMBL/GenBank/DDBJ databases">
        <authorList>
            <person name="Linke B."/>
        </authorList>
    </citation>
    <scope>NUCLEOTIDE SEQUENCE [LARGE SCALE GENOMIC DNA]</scope>
    <source>
        <strain evidence="12">CFBP 1232</strain>
    </source>
</reference>
<dbReference type="PROSITE" id="PS50110">
    <property type="entry name" value="RESPONSE_REGULATORY"/>
    <property type="match status" value="1"/>
</dbReference>
<evidence type="ECO:0000259" key="9">
    <source>
        <dbReference type="PROSITE" id="PS50110"/>
    </source>
</evidence>
<dbReference type="RefSeq" id="WP_004159330.1">
    <property type="nucleotide sequence ID" value="NZ_BAYW01000011.1"/>
</dbReference>
<feature type="active site" evidence="6 7">
    <location>
        <position position="284"/>
    </location>
</feature>
<dbReference type="HAMAP" id="MF_00099">
    <property type="entry name" value="CheB_chemtxs"/>
    <property type="match status" value="1"/>
</dbReference>
<keyword evidence="2 6" id="KW-0145">Chemotaxis</keyword>
<dbReference type="CDD" id="cd16432">
    <property type="entry name" value="CheB_Rec"/>
    <property type="match status" value="1"/>
</dbReference>
<reference evidence="11 12" key="2">
    <citation type="submission" date="2013-04" db="EMBL/GenBank/DDBJ databases">
        <title>Comparative genomics of 12 strains of Erwinia amylovora identifies a pan-genome with a large conserved core and provides insights into host specificity.</title>
        <authorList>
            <person name="Mann R.A."/>
            <person name="Smits T.H.M."/>
            <person name="Buehlmann A."/>
            <person name="Blom J."/>
            <person name="Goesmann A."/>
            <person name="Frey J.E."/>
            <person name="Plummer K.M."/>
            <person name="Beer S.V."/>
            <person name="Luck J."/>
            <person name="Duffy B."/>
            <person name="Rodoni B."/>
        </authorList>
    </citation>
    <scope>NUCLEOTIDE SEQUENCE [LARGE SCALE GENOMIC DNA]</scope>
    <source>
        <strain evidence="12">CFBP 1232</strain>
    </source>
</reference>
<dbReference type="PANTHER" id="PTHR42872">
    <property type="entry name" value="PROTEIN-GLUTAMATE METHYLESTERASE/PROTEIN-GLUTAMINE GLUTAMINASE"/>
    <property type="match status" value="1"/>
</dbReference>
<dbReference type="InterPro" id="IPR011006">
    <property type="entry name" value="CheY-like_superfamily"/>
</dbReference>
<evidence type="ECO:0000256" key="4">
    <source>
        <dbReference type="ARBA" id="ARBA00022801"/>
    </source>
</evidence>
<keyword evidence="4 6" id="KW-0378">Hydrolase</keyword>
<dbReference type="NCBIfam" id="NF001965">
    <property type="entry name" value="PRK00742.1"/>
    <property type="match status" value="1"/>
</dbReference>
<dbReference type="PANTHER" id="PTHR42872:SF6">
    <property type="entry name" value="PROTEIN-GLUTAMATE METHYLESTERASE_PROTEIN-GLUTAMINE GLUTAMINASE"/>
    <property type="match status" value="1"/>
</dbReference>
<comment type="function">
    <text evidence="6">Involved in chemotaxis. Part of a chemotaxis signal transduction system that modulates chemotaxis in response to various stimuli. Catalyzes the demethylation of specific methylglutamate residues introduced into the chemoreceptors (methyl-accepting chemotaxis proteins or MCP) by CheR. Also mediates the irreversible deamidation of specific glutamine residues to glutamic acid.</text>
</comment>
<sequence>MSKIRVLCVDDSALMRNMISAVVNQQHDMEMVATASDPINARELIKKFNPDVLTLDIDMPRMNGLEFLSRLMRLRPMPVVMISSLTAKGSASTLNALEIGAVDFIAKPDASQIAALGSWAVQAAEKIRLAAKSTLPYRSPLPADSISAMRFGVKTIIAIGASTGGTEALRQVLTRMPATSPGVVIAQHMPPGFTLSFAQRLNSLCAMRVKEAVDGEPVESGTVYIAPGDRHMQIAGLEKGYQICLNRNAAVNRHRPSVDVLFHSVAAGAGHHAIGAILTGMGADGAKGLLAMRQSGAWTLAQSERTCVVFGMPREAIALQAAAEVIDLQDISQRLIDRCSRQGRTKSPK</sequence>
<comment type="caution">
    <text evidence="11">The sequence shown here is derived from an EMBL/GenBank/DDBJ whole genome shotgun (WGS) entry which is preliminary data.</text>
</comment>
<dbReference type="EC" id="3.5.1.44" evidence="6"/>
<dbReference type="GO" id="GO:0000156">
    <property type="term" value="F:phosphorelay response regulator activity"/>
    <property type="evidence" value="ECO:0007669"/>
    <property type="project" value="InterPro"/>
</dbReference>
<feature type="active site" evidence="6 7">
    <location>
        <position position="162"/>
    </location>
</feature>
<dbReference type="EMBL" id="CAPB01000033">
    <property type="protein sequence ID" value="CCO94708.1"/>
    <property type="molecule type" value="Genomic_DNA"/>
</dbReference>
<evidence type="ECO:0000256" key="2">
    <source>
        <dbReference type="ARBA" id="ARBA00022500"/>
    </source>
</evidence>
<dbReference type="GO" id="GO:0008984">
    <property type="term" value="F:protein-glutamate methylesterase activity"/>
    <property type="evidence" value="ECO:0007669"/>
    <property type="project" value="UniProtKB-UniRule"/>
</dbReference>
<dbReference type="Pfam" id="PF01339">
    <property type="entry name" value="CheB_methylest"/>
    <property type="match status" value="1"/>
</dbReference>
<dbReference type="PROSITE" id="PS50122">
    <property type="entry name" value="CHEB"/>
    <property type="match status" value="1"/>
</dbReference>
<keyword evidence="1 6" id="KW-0963">Cytoplasm</keyword>
<dbReference type="Proteomes" id="UP000013111">
    <property type="component" value="Unassembled WGS sequence"/>
</dbReference>
<dbReference type="CDD" id="cd17541">
    <property type="entry name" value="REC_CheB-like"/>
    <property type="match status" value="1"/>
</dbReference>
<organism evidence="11 12">
    <name type="scientific">Erwinia amylovora NBRC 12687 = CFBP 1232</name>
    <dbReference type="NCBI Taxonomy" id="1219359"/>
    <lineage>
        <taxon>Bacteria</taxon>
        <taxon>Pseudomonadati</taxon>
        <taxon>Pseudomonadota</taxon>
        <taxon>Gammaproteobacteria</taxon>
        <taxon>Enterobacterales</taxon>
        <taxon>Erwiniaceae</taxon>
        <taxon>Erwinia</taxon>
    </lineage>
</organism>
<evidence type="ECO:0000256" key="7">
    <source>
        <dbReference type="PROSITE-ProRule" id="PRU00050"/>
    </source>
</evidence>
<proteinExistence type="inferred from homology"/>
<evidence type="ECO:0000256" key="3">
    <source>
        <dbReference type="ARBA" id="ARBA00022553"/>
    </source>
</evidence>
<feature type="domain" description="CheB-type methylesterase" evidence="10">
    <location>
        <begin position="140"/>
        <end position="342"/>
    </location>
</feature>
<dbReference type="InterPro" id="IPR035909">
    <property type="entry name" value="CheB_C"/>
</dbReference>
<evidence type="ECO:0000256" key="5">
    <source>
        <dbReference type="ARBA" id="ARBA00048267"/>
    </source>
</evidence>
<dbReference type="PIRSF" id="PIRSF000876">
    <property type="entry name" value="RR_chemtxs_CheB"/>
    <property type="match status" value="1"/>
</dbReference>
<dbReference type="GO" id="GO:0050568">
    <property type="term" value="F:protein-glutamine glutaminase activity"/>
    <property type="evidence" value="ECO:0007669"/>
    <property type="project" value="UniProtKB-UniRule"/>
</dbReference>
<comment type="PTM">
    <text evidence="6">Phosphorylated by CheA. Phosphorylation of the N-terminal regulatory domain activates the methylesterase activity.</text>
</comment>
<dbReference type="GeneID" id="97606876"/>
<dbReference type="GO" id="GO:0005737">
    <property type="term" value="C:cytoplasm"/>
    <property type="evidence" value="ECO:0007669"/>
    <property type="project" value="UniProtKB-SubCell"/>
</dbReference>
<dbReference type="Gene3D" id="3.40.50.180">
    <property type="entry name" value="Methylesterase CheB, C-terminal domain"/>
    <property type="match status" value="1"/>
</dbReference>
<feature type="domain" description="Response regulatory" evidence="9">
    <location>
        <begin position="5"/>
        <end position="122"/>
    </location>
</feature>
<dbReference type="NCBIfam" id="NF009206">
    <property type="entry name" value="PRK12555.1"/>
    <property type="match status" value="1"/>
</dbReference>
<dbReference type="InterPro" id="IPR001789">
    <property type="entry name" value="Sig_transdc_resp-reg_receiver"/>
</dbReference>
<dbReference type="Pfam" id="PF00072">
    <property type="entry name" value="Response_reg"/>
    <property type="match status" value="1"/>
</dbReference>
<feature type="modified residue" description="4-aspartylphosphate" evidence="6 8">
    <location>
        <position position="56"/>
    </location>
</feature>
<dbReference type="Gene3D" id="3.40.50.2300">
    <property type="match status" value="1"/>
</dbReference>
<dbReference type="SMART" id="SM00448">
    <property type="entry name" value="REC"/>
    <property type="match status" value="1"/>
</dbReference>
<evidence type="ECO:0000256" key="1">
    <source>
        <dbReference type="ARBA" id="ARBA00022490"/>
    </source>
</evidence>
<protein>
    <recommendedName>
        <fullName evidence="6">Protein-glutamate methylesterase/protein-glutamine glutaminase</fullName>
        <ecNumber evidence="6">3.1.1.61</ecNumber>
        <ecNumber evidence="6">3.5.1.44</ecNumber>
    </recommendedName>
</protein>
<evidence type="ECO:0000259" key="10">
    <source>
        <dbReference type="PROSITE" id="PS50122"/>
    </source>
</evidence>
<gene>
    <name evidence="11" type="primary">cheb3</name>
    <name evidence="6" type="synonym">cheB</name>
    <name evidence="11" type="ORF">BN437_2798</name>
</gene>
<dbReference type="InterPro" id="IPR000673">
    <property type="entry name" value="Sig_transdc_resp-reg_Me-estase"/>
</dbReference>
<evidence type="ECO:0000313" key="12">
    <source>
        <dbReference type="Proteomes" id="UP000013111"/>
    </source>
</evidence>
<accession>A0A831EKP4</accession>
<evidence type="ECO:0000256" key="6">
    <source>
        <dbReference type="HAMAP-Rule" id="MF_00099"/>
    </source>
</evidence>
<feature type="active site" evidence="6 7">
    <location>
        <position position="188"/>
    </location>
</feature>
<dbReference type="AlphaFoldDB" id="A0A831EKP4"/>
<comment type="catalytic activity">
    <reaction evidence="6">
        <text>L-glutaminyl-[protein] + H2O = L-glutamyl-[protein] + NH4(+)</text>
        <dbReference type="Rhea" id="RHEA:16441"/>
        <dbReference type="Rhea" id="RHEA-COMP:10207"/>
        <dbReference type="Rhea" id="RHEA-COMP:10208"/>
        <dbReference type="ChEBI" id="CHEBI:15377"/>
        <dbReference type="ChEBI" id="CHEBI:28938"/>
        <dbReference type="ChEBI" id="CHEBI:29973"/>
        <dbReference type="ChEBI" id="CHEBI:30011"/>
        <dbReference type="EC" id="3.5.1.44"/>
    </reaction>
</comment>
<name>A0A831EKP4_ERWAM</name>
<dbReference type="GO" id="GO:0006935">
    <property type="term" value="P:chemotaxis"/>
    <property type="evidence" value="ECO:0007669"/>
    <property type="project" value="UniProtKB-UniRule"/>
</dbReference>
<dbReference type="InterPro" id="IPR008248">
    <property type="entry name" value="CheB-like"/>
</dbReference>
<evidence type="ECO:0000313" key="11">
    <source>
        <dbReference type="EMBL" id="CCO94708.1"/>
    </source>
</evidence>
<dbReference type="SUPFAM" id="SSF52738">
    <property type="entry name" value="Methylesterase CheB, C-terminal domain"/>
    <property type="match status" value="1"/>
</dbReference>
<comment type="subcellular location">
    <subcellularLocation>
        <location evidence="6">Cytoplasm</location>
    </subcellularLocation>
</comment>
<keyword evidence="3 6" id="KW-0597">Phosphoprotein</keyword>
<comment type="domain">
    <text evidence="6">Contains a C-terminal catalytic domain, and an N-terminal region which modulates catalytic activity.</text>
</comment>
<evidence type="ECO:0000256" key="8">
    <source>
        <dbReference type="PROSITE-ProRule" id="PRU00169"/>
    </source>
</evidence>
<dbReference type="EC" id="3.1.1.61" evidence="6"/>
<comment type="similarity">
    <text evidence="6">Belongs to the CheB family.</text>
</comment>
<dbReference type="SUPFAM" id="SSF52172">
    <property type="entry name" value="CheY-like"/>
    <property type="match status" value="1"/>
</dbReference>
<comment type="catalytic activity">
    <reaction evidence="5 6">
        <text>[protein]-L-glutamate 5-O-methyl ester + H2O = L-glutamyl-[protein] + methanol + H(+)</text>
        <dbReference type="Rhea" id="RHEA:23236"/>
        <dbReference type="Rhea" id="RHEA-COMP:10208"/>
        <dbReference type="Rhea" id="RHEA-COMP:10311"/>
        <dbReference type="ChEBI" id="CHEBI:15377"/>
        <dbReference type="ChEBI" id="CHEBI:15378"/>
        <dbReference type="ChEBI" id="CHEBI:17790"/>
        <dbReference type="ChEBI" id="CHEBI:29973"/>
        <dbReference type="ChEBI" id="CHEBI:82795"/>
        <dbReference type="EC" id="3.1.1.61"/>
    </reaction>
</comment>